<keyword evidence="3" id="KW-1185">Reference proteome</keyword>
<feature type="region of interest" description="Disordered" evidence="1">
    <location>
        <begin position="89"/>
        <end position="112"/>
    </location>
</feature>
<name>A0A1X7IRD8_9MICO</name>
<evidence type="ECO:0000256" key="1">
    <source>
        <dbReference type="SAM" id="MobiDB-lite"/>
    </source>
</evidence>
<organism evidence="2 3">
    <name type="scientific">Agreia pratensis</name>
    <dbReference type="NCBI Taxonomy" id="150121"/>
    <lineage>
        <taxon>Bacteria</taxon>
        <taxon>Bacillati</taxon>
        <taxon>Actinomycetota</taxon>
        <taxon>Actinomycetes</taxon>
        <taxon>Micrococcales</taxon>
        <taxon>Microbacteriaceae</taxon>
        <taxon>Agreia</taxon>
    </lineage>
</organism>
<accession>A0A1X7IRD8</accession>
<reference evidence="3" key="1">
    <citation type="submission" date="2017-04" db="EMBL/GenBank/DDBJ databases">
        <authorList>
            <person name="Varghese N."/>
            <person name="Submissions S."/>
        </authorList>
    </citation>
    <scope>NUCLEOTIDE SEQUENCE [LARGE SCALE GENOMIC DNA]</scope>
    <source>
        <strain evidence="3">VKM Ac-2510</strain>
    </source>
</reference>
<proteinExistence type="predicted"/>
<dbReference type="EMBL" id="FXAY01000001">
    <property type="protein sequence ID" value="SMG17620.1"/>
    <property type="molecule type" value="Genomic_DNA"/>
</dbReference>
<gene>
    <name evidence="2" type="ORF">SAMN06296010_0797</name>
</gene>
<dbReference type="Proteomes" id="UP000193244">
    <property type="component" value="Unassembled WGS sequence"/>
</dbReference>
<protein>
    <submittedName>
        <fullName evidence="2">Uncharacterized protein</fullName>
    </submittedName>
</protein>
<sequence length="112" mass="11195">MGCGGAAVEPPSVYLDAGPWLEANPGATAQACLGDGECRTLTPGAQQVSATGGIGAQSSYSLSVTGELTGSPILTVTEDVDIPVTTTQAACGPSRSQTRKMSLNRSGQLVTP</sequence>
<evidence type="ECO:0000313" key="3">
    <source>
        <dbReference type="Proteomes" id="UP000193244"/>
    </source>
</evidence>
<dbReference type="AlphaFoldDB" id="A0A1X7IRD8"/>
<evidence type="ECO:0000313" key="2">
    <source>
        <dbReference type="EMBL" id="SMG17620.1"/>
    </source>
</evidence>